<comment type="subcellular location">
    <subcellularLocation>
        <location evidence="1">Cytoplasm</location>
    </subcellularLocation>
</comment>
<dbReference type="Pfam" id="PF05103">
    <property type="entry name" value="DivIVA"/>
    <property type="match status" value="1"/>
</dbReference>
<protein>
    <submittedName>
        <fullName evidence="9">Cell division initiation protein DivIVA</fullName>
    </submittedName>
</protein>
<dbReference type="PANTHER" id="PTHR35794:SF2">
    <property type="entry name" value="CELL DIVISION PROTEIN DIVIVA"/>
    <property type="match status" value="1"/>
</dbReference>
<organism evidence="9 10">
    <name type="scientific">Anaerostipes rhamnosivorans</name>
    <dbReference type="NCBI Taxonomy" id="1229621"/>
    <lineage>
        <taxon>Bacteria</taxon>
        <taxon>Bacillati</taxon>
        <taxon>Bacillota</taxon>
        <taxon>Clostridia</taxon>
        <taxon>Lachnospirales</taxon>
        <taxon>Lachnospiraceae</taxon>
        <taxon>Anaerostipes</taxon>
    </lineage>
</organism>
<evidence type="ECO:0000313" key="10">
    <source>
        <dbReference type="Proteomes" id="UP000298653"/>
    </source>
</evidence>
<keyword evidence="10" id="KW-1185">Reference proteome</keyword>
<dbReference type="AlphaFoldDB" id="A0A4P8IIE1"/>
<evidence type="ECO:0000256" key="4">
    <source>
        <dbReference type="ARBA" id="ARBA00022618"/>
    </source>
</evidence>
<evidence type="ECO:0000256" key="2">
    <source>
        <dbReference type="ARBA" id="ARBA00009008"/>
    </source>
</evidence>
<dbReference type="PANTHER" id="PTHR35794">
    <property type="entry name" value="CELL DIVISION PROTEIN DIVIVA"/>
    <property type="match status" value="1"/>
</dbReference>
<evidence type="ECO:0000256" key="5">
    <source>
        <dbReference type="ARBA" id="ARBA00023054"/>
    </source>
</evidence>
<evidence type="ECO:0000256" key="7">
    <source>
        <dbReference type="SAM" id="Coils"/>
    </source>
</evidence>
<comment type="similarity">
    <text evidence="2">Belongs to the DivIVA family.</text>
</comment>
<dbReference type="KEGG" id="arf:AR1Y2_2289"/>
<dbReference type="GO" id="GO:0005737">
    <property type="term" value="C:cytoplasm"/>
    <property type="evidence" value="ECO:0007669"/>
    <property type="project" value="UniProtKB-SubCell"/>
</dbReference>
<keyword evidence="4 9" id="KW-0132">Cell division</keyword>
<keyword evidence="5 7" id="KW-0175">Coiled coil</keyword>
<accession>A0A4P8IIE1</accession>
<evidence type="ECO:0000313" key="9">
    <source>
        <dbReference type="EMBL" id="QCP35743.1"/>
    </source>
</evidence>
<gene>
    <name evidence="9" type="ORF">AR1Y2_2289</name>
</gene>
<proteinExistence type="inferred from homology"/>
<dbReference type="InterPro" id="IPR007793">
    <property type="entry name" value="DivIVA_fam"/>
</dbReference>
<name>A0A4P8IIE1_9FIRM</name>
<sequence length="195" mass="22711">MITPIELLGKELKRGFGYKAIEVDEFLEEVARDYEKVYKENNELKERVSALTENLDHYRVIEESLKKALVLAEETSKETIANADKAAKSMEEQAEMEAREIIDKARREAEDFARQAREAFDKENQQKQEEIDALEKQINKLNGDYVSYKSRMLQFINGQLDYLKNPVYELEISKKSDKEETEAAVTEEPKYDGEE</sequence>
<dbReference type="InterPro" id="IPR019933">
    <property type="entry name" value="DivIVA_domain"/>
</dbReference>
<reference evidence="9 10" key="1">
    <citation type="submission" date="2019-05" db="EMBL/GenBank/DDBJ databases">
        <title>Complete genome sequencing of Anaerostipes rhamnosivorans.</title>
        <authorList>
            <person name="Bui T.P.N."/>
            <person name="de Vos W.M."/>
        </authorList>
    </citation>
    <scope>NUCLEOTIDE SEQUENCE [LARGE SCALE GENOMIC DNA]</scope>
    <source>
        <strain evidence="9 10">1y2</strain>
    </source>
</reference>
<dbReference type="Gene3D" id="6.10.250.660">
    <property type="match status" value="1"/>
</dbReference>
<keyword evidence="6" id="KW-0131">Cell cycle</keyword>
<dbReference type="EMBL" id="CP040058">
    <property type="protein sequence ID" value="QCP35743.1"/>
    <property type="molecule type" value="Genomic_DNA"/>
</dbReference>
<dbReference type="Proteomes" id="UP000298653">
    <property type="component" value="Chromosome"/>
</dbReference>
<dbReference type="OrthoDB" id="9815492at2"/>
<evidence type="ECO:0000256" key="1">
    <source>
        <dbReference type="ARBA" id="ARBA00004496"/>
    </source>
</evidence>
<feature type="coiled-coil region" evidence="7">
    <location>
        <begin position="27"/>
        <end position="151"/>
    </location>
</feature>
<feature type="region of interest" description="Disordered" evidence="8">
    <location>
        <begin position="172"/>
        <end position="195"/>
    </location>
</feature>
<dbReference type="GO" id="GO:0051301">
    <property type="term" value="P:cell division"/>
    <property type="evidence" value="ECO:0007669"/>
    <property type="project" value="UniProtKB-KW"/>
</dbReference>
<keyword evidence="3" id="KW-0963">Cytoplasm</keyword>
<dbReference type="NCBIfam" id="TIGR03544">
    <property type="entry name" value="DivI1A_domain"/>
    <property type="match status" value="1"/>
</dbReference>
<evidence type="ECO:0000256" key="6">
    <source>
        <dbReference type="ARBA" id="ARBA00023306"/>
    </source>
</evidence>
<dbReference type="RefSeq" id="WP_137329066.1">
    <property type="nucleotide sequence ID" value="NZ_CP040058.1"/>
</dbReference>
<evidence type="ECO:0000256" key="8">
    <source>
        <dbReference type="SAM" id="MobiDB-lite"/>
    </source>
</evidence>
<evidence type="ECO:0000256" key="3">
    <source>
        <dbReference type="ARBA" id="ARBA00022490"/>
    </source>
</evidence>